<organism evidence="1 2">
    <name type="scientific">Nocardiopsis composta</name>
    <dbReference type="NCBI Taxonomy" id="157465"/>
    <lineage>
        <taxon>Bacteria</taxon>
        <taxon>Bacillati</taxon>
        <taxon>Actinomycetota</taxon>
        <taxon>Actinomycetes</taxon>
        <taxon>Streptosporangiales</taxon>
        <taxon>Nocardiopsidaceae</taxon>
        <taxon>Nocardiopsis</taxon>
    </lineage>
</organism>
<evidence type="ECO:0000313" key="2">
    <source>
        <dbReference type="Proteomes" id="UP000572635"/>
    </source>
</evidence>
<evidence type="ECO:0000313" key="1">
    <source>
        <dbReference type="EMBL" id="MBB5434713.1"/>
    </source>
</evidence>
<dbReference type="RefSeq" id="WP_184395560.1">
    <property type="nucleotide sequence ID" value="NZ_BAAAJD010000060.1"/>
</dbReference>
<sequence>MSRTDNTKPLWVRQIEHGPRPVHDHRYGPCDLPPKPAREIPDTRCRWEDPGVMLGWSCCAGCNRRSCTREWQRMVKAENRRERYAARREARRAAEEHGG</sequence>
<protein>
    <submittedName>
        <fullName evidence="1">Uncharacterized protein</fullName>
    </submittedName>
</protein>
<dbReference type="AlphaFoldDB" id="A0A7W8QQG1"/>
<comment type="caution">
    <text evidence="1">The sequence shown here is derived from an EMBL/GenBank/DDBJ whole genome shotgun (WGS) entry which is preliminary data.</text>
</comment>
<name>A0A7W8QQG1_9ACTN</name>
<gene>
    <name evidence="1" type="ORF">HDA36_004797</name>
</gene>
<dbReference type="EMBL" id="JACHDB010000001">
    <property type="protein sequence ID" value="MBB5434713.1"/>
    <property type="molecule type" value="Genomic_DNA"/>
</dbReference>
<reference evidence="1 2" key="1">
    <citation type="submission" date="2020-08" db="EMBL/GenBank/DDBJ databases">
        <title>Sequencing the genomes of 1000 actinobacteria strains.</title>
        <authorList>
            <person name="Klenk H.-P."/>
        </authorList>
    </citation>
    <scope>NUCLEOTIDE SEQUENCE [LARGE SCALE GENOMIC DNA]</scope>
    <source>
        <strain evidence="1 2">DSM 44551</strain>
    </source>
</reference>
<keyword evidence="2" id="KW-1185">Reference proteome</keyword>
<dbReference type="Proteomes" id="UP000572635">
    <property type="component" value="Unassembled WGS sequence"/>
</dbReference>
<proteinExistence type="predicted"/>
<accession>A0A7W8QQG1</accession>